<name>A0AAW0M3J4_QUESU</name>
<accession>A0AAW0M3J4</accession>
<dbReference type="EMBL" id="PKMF04000028">
    <property type="protein sequence ID" value="KAK7857331.1"/>
    <property type="molecule type" value="Genomic_DNA"/>
</dbReference>
<sequence>MDYHCPEFWGNITMKIFMILFPNSICTCNSNPLRLYYTCMQKSWLDDMKGDSSAPTMEILAALATFEV</sequence>
<organism evidence="1">
    <name type="scientific">Quercus suber</name>
    <name type="common">Cork oak</name>
    <dbReference type="NCBI Taxonomy" id="58331"/>
    <lineage>
        <taxon>Eukaryota</taxon>
        <taxon>Viridiplantae</taxon>
        <taxon>Streptophyta</taxon>
        <taxon>Embryophyta</taxon>
        <taxon>Tracheophyta</taxon>
        <taxon>Spermatophyta</taxon>
        <taxon>Magnoliopsida</taxon>
        <taxon>eudicotyledons</taxon>
        <taxon>Gunneridae</taxon>
        <taxon>Pentapetalae</taxon>
        <taxon>rosids</taxon>
        <taxon>fabids</taxon>
        <taxon>Fagales</taxon>
        <taxon>Fagaceae</taxon>
        <taxon>Quercus</taxon>
    </lineage>
</organism>
<dbReference type="AlphaFoldDB" id="A0AAW0M3J4"/>
<reference evidence="1" key="3">
    <citation type="submission" date="2023-07" db="EMBL/GenBank/DDBJ databases">
        <title>An improved reference 1 genome and first organelle genomes of Quercus suber.</title>
        <authorList>
            <consortium name="Genosuber Consortium"/>
            <person name="Usie A."/>
            <person name="Serra O."/>
            <person name="Barros P."/>
        </authorList>
    </citation>
    <scope>NUCLEOTIDE SEQUENCE</scope>
    <source>
        <strain evidence="1">HL8</strain>
        <tissue evidence="1">Leaves</tissue>
    </source>
</reference>
<comment type="caution">
    <text evidence="1">The sequence shown here is derived from an EMBL/GenBank/DDBJ whole genome shotgun (WGS) entry which is preliminary data.</text>
</comment>
<reference evidence="1" key="1">
    <citation type="submission" date="2017-12" db="EMBL/GenBank/DDBJ databases">
        <authorList>
            <person name="Barbosa P."/>
            <person name="Usie A."/>
            <person name="Ramos A.M."/>
        </authorList>
    </citation>
    <scope>NUCLEOTIDE SEQUENCE</scope>
    <source>
        <strain evidence="1">HL8</strain>
        <tissue evidence="1">Leaves</tissue>
    </source>
</reference>
<proteinExistence type="predicted"/>
<protein>
    <submittedName>
        <fullName evidence="1">Uncharacterized protein</fullName>
    </submittedName>
</protein>
<reference evidence="1" key="2">
    <citation type="journal article" date="2018" name="Sci. Data">
        <title>The draft genome sequence of cork oak.</title>
        <authorList>
            <person name="Ramos A.M."/>
            <person name="Usie A."/>
            <person name="Barbosa P."/>
            <person name="Barros P.M."/>
            <person name="Capote T."/>
            <person name="Chaves I."/>
            <person name="Simoes F."/>
            <person name="Abreu I."/>
            <person name="Carrasquinho I."/>
            <person name="Faro C."/>
            <person name="Guimaraes J.B."/>
            <person name="Mendonca D."/>
            <person name="Nobrega F."/>
            <person name="Rodrigues L."/>
            <person name="Saibo N.J.M."/>
            <person name="Varela M.C."/>
            <person name="Egas C."/>
            <person name="Matos J."/>
            <person name="Miguel C.M."/>
            <person name="Oliveira M.M."/>
            <person name="Ricardo C.P."/>
            <person name="Goncalves S."/>
        </authorList>
    </citation>
    <scope>NUCLEOTIDE SEQUENCE [LARGE SCALE GENOMIC DNA]</scope>
    <source>
        <strain evidence="1">HL8</strain>
    </source>
</reference>
<gene>
    <name evidence="1" type="ORF">CFP56_018590</name>
</gene>
<evidence type="ECO:0000313" key="1">
    <source>
        <dbReference type="EMBL" id="KAK7857331.1"/>
    </source>
</evidence>